<organism evidence="4 5">
    <name type="scientific">Pontibacter lucknowensis</name>
    <dbReference type="NCBI Taxonomy" id="1077936"/>
    <lineage>
        <taxon>Bacteria</taxon>
        <taxon>Pseudomonadati</taxon>
        <taxon>Bacteroidota</taxon>
        <taxon>Cytophagia</taxon>
        <taxon>Cytophagales</taxon>
        <taxon>Hymenobacteraceae</taxon>
        <taxon>Pontibacter</taxon>
    </lineage>
</organism>
<feature type="binding site" evidence="2">
    <location>
        <position position="259"/>
    </location>
    <ligand>
        <name>substrate</name>
    </ligand>
</feature>
<evidence type="ECO:0000256" key="1">
    <source>
        <dbReference type="PIRSR" id="PIRSR620023-1"/>
    </source>
</evidence>
<keyword evidence="4" id="KW-0378">Hydrolase</keyword>
<dbReference type="PANTHER" id="PTHR43328:SF1">
    <property type="entry name" value="N-ACETYLTRANSFERASE DOMAIN-CONTAINING PROTEIN"/>
    <property type="match status" value="1"/>
</dbReference>
<dbReference type="Proteomes" id="UP000185924">
    <property type="component" value="Unassembled WGS sequence"/>
</dbReference>
<sequence>MDRKTRIIFRADGNSRIGLGHVTRSLALVHMLRKEFECVFAIQSPDQALQERIREVCDGIIVLPPAEPDADRFVHELDAYISAEEIVVLDGYTFGTAYQQNIKSRGAALVCIDDIHTYPFVADAVINQAGGVSPEKYQTAPYTRLLLGPHYALLRPAFLRAAKAARAIPEGELRVMVCMGGADPDNHTLQALEALQAIPAVKYIEIVVGSAYNRLHELKQYLKDLPQAKLHRDLSAESLRRLMAKCQAAITSASGISYEYAAGGGLLFVKQTADNQTGMHQFLTTEGIAQDYGNLSEVLQQGMSETLFAAQLTTQRQFFDGKSPERLLELFKSLSLATSLKLRKAVPEDLQQLFDWANDPEVRRHSFNPEPIPLEDHTRWFQAKLDNTNAMLYLAEADGKPAAHIRFDMNGSTATISYQIAADYRGKGLGHMVLLKGIQHLLQDRPDVQLVEGLVQQDHKASVRSFEKAGFAYGPADPTYPKAFRFVWQPKAQA</sequence>
<feature type="binding site" evidence="2">
    <location>
        <position position="155"/>
    </location>
    <ligand>
        <name>substrate</name>
    </ligand>
</feature>
<dbReference type="Gene3D" id="3.40.630.30">
    <property type="match status" value="1"/>
</dbReference>
<dbReference type="InterPro" id="IPR000182">
    <property type="entry name" value="GNAT_dom"/>
</dbReference>
<evidence type="ECO:0000259" key="3">
    <source>
        <dbReference type="PROSITE" id="PS51186"/>
    </source>
</evidence>
<dbReference type="InterPro" id="IPR020023">
    <property type="entry name" value="PseG"/>
</dbReference>
<dbReference type="EMBL" id="FTNM01000006">
    <property type="protein sequence ID" value="SIR42911.1"/>
    <property type="molecule type" value="Genomic_DNA"/>
</dbReference>
<evidence type="ECO:0000313" key="4">
    <source>
        <dbReference type="EMBL" id="SIR42911.1"/>
    </source>
</evidence>
<name>A0A1N7AV71_9BACT</name>
<evidence type="ECO:0000256" key="2">
    <source>
        <dbReference type="PIRSR" id="PIRSR620023-2"/>
    </source>
</evidence>
<feature type="active site" description="Proton acceptor" evidence="1">
    <location>
        <position position="21"/>
    </location>
</feature>
<dbReference type="PANTHER" id="PTHR43328">
    <property type="entry name" value="ACETYLTRANSFERASE-RELATED"/>
    <property type="match status" value="1"/>
</dbReference>
<dbReference type="RefSeq" id="WP_076423107.1">
    <property type="nucleotide sequence ID" value="NZ_FTNM01000006.1"/>
</dbReference>
<dbReference type="Gene3D" id="3.40.50.11190">
    <property type="match status" value="1"/>
</dbReference>
<accession>A0A1N7AV71</accession>
<gene>
    <name evidence="4" type="ORF">SAMN05421545_3604</name>
</gene>
<dbReference type="SUPFAM" id="SSF55729">
    <property type="entry name" value="Acyl-CoA N-acyltransferases (Nat)"/>
    <property type="match status" value="1"/>
</dbReference>
<dbReference type="InterPro" id="IPR016181">
    <property type="entry name" value="Acyl_CoA_acyltransferase"/>
</dbReference>
<feature type="domain" description="N-acetyltransferase" evidence="3">
    <location>
        <begin position="340"/>
        <end position="493"/>
    </location>
</feature>
<dbReference type="Gene3D" id="3.40.50.2000">
    <property type="entry name" value="Glycogen Phosphorylase B"/>
    <property type="match status" value="1"/>
</dbReference>
<dbReference type="AlphaFoldDB" id="A0A1N7AV71"/>
<dbReference type="OrthoDB" id="6290225at2"/>
<dbReference type="SUPFAM" id="SSF53756">
    <property type="entry name" value="UDP-Glycosyltransferase/glycogen phosphorylase"/>
    <property type="match status" value="1"/>
</dbReference>
<protein>
    <submittedName>
        <fullName evidence="4">UDP-2,4-diacetamido-2,4,6-trideoxy-beta-L-altropyranose hydrolase</fullName>
    </submittedName>
</protein>
<dbReference type="PROSITE" id="PS51186">
    <property type="entry name" value="GNAT"/>
    <property type="match status" value="1"/>
</dbReference>
<proteinExistence type="predicted"/>
<dbReference type="Pfam" id="PF13302">
    <property type="entry name" value="Acetyltransf_3"/>
    <property type="match status" value="1"/>
</dbReference>
<dbReference type="GO" id="GO:0016787">
    <property type="term" value="F:hydrolase activity"/>
    <property type="evidence" value="ECO:0007669"/>
    <property type="project" value="UniProtKB-KW"/>
</dbReference>
<dbReference type="STRING" id="1077936.SAMN05421545_3604"/>
<reference evidence="5" key="1">
    <citation type="submission" date="2017-01" db="EMBL/GenBank/DDBJ databases">
        <authorList>
            <person name="Varghese N."/>
            <person name="Submissions S."/>
        </authorList>
    </citation>
    <scope>NUCLEOTIDE SEQUENCE [LARGE SCALE GENOMIC DNA]</scope>
    <source>
        <strain evidence="5">DM9</strain>
    </source>
</reference>
<dbReference type="GO" id="GO:0016747">
    <property type="term" value="F:acyltransferase activity, transferring groups other than amino-acyl groups"/>
    <property type="evidence" value="ECO:0007669"/>
    <property type="project" value="InterPro"/>
</dbReference>
<dbReference type="NCBIfam" id="TIGR03590">
    <property type="entry name" value="PseG"/>
    <property type="match status" value="1"/>
</dbReference>
<evidence type="ECO:0000313" key="5">
    <source>
        <dbReference type="Proteomes" id="UP000185924"/>
    </source>
</evidence>
<dbReference type="CDD" id="cd04301">
    <property type="entry name" value="NAT_SF"/>
    <property type="match status" value="1"/>
</dbReference>
<keyword evidence="5" id="KW-1185">Reference proteome</keyword>